<proteinExistence type="predicted"/>
<protein>
    <submittedName>
        <fullName evidence="1">Uncharacterized protein</fullName>
    </submittedName>
</protein>
<dbReference type="Proteomes" id="UP001212326">
    <property type="component" value="Chromosome"/>
</dbReference>
<name>A0ABY7P4T1_9ACTN</name>
<organism evidence="1 2">
    <name type="scientific">Streptomyces camelliae</name>
    <dbReference type="NCBI Taxonomy" id="3004093"/>
    <lineage>
        <taxon>Bacteria</taxon>
        <taxon>Bacillati</taxon>
        <taxon>Actinomycetota</taxon>
        <taxon>Actinomycetes</taxon>
        <taxon>Kitasatosporales</taxon>
        <taxon>Streptomycetaceae</taxon>
        <taxon>Streptomyces</taxon>
    </lineage>
</organism>
<gene>
    <name evidence="1" type="ORF">O1G22_23330</name>
</gene>
<keyword evidence="2" id="KW-1185">Reference proteome</keyword>
<sequence>MTELFRSERTFQVWHYTAAHGDRLLLRSPLGRDSPRIDLYVDEVRGLLLKPLYRGLVIREGTEEERERLESLYGMSVPASAHLHVVGEDRMRGFVIGGPLLRHEDQGEFRDPSHFGPIPGTP</sequence>
<dbReference type="RefSeq" id="WP_270083093.1">
    <property type="nucleotide sequence ID" value="NZ_CP115300.1"/>
</dbReference>
<evidence type="ECO:0000313" key="1">
    <source>
        <dbReference type="EMBL" id="WBO65541.1"/>
    </source>
</evidence>
<evidence type="ECO:0000313" key="2">
    <source>
        <dbReference type="Proteomes" id="UP001212326"/>
    </source>
</evidence>
<accession>A0ABY7P4T1</accession>
<dbReference type="EMBL" id="CP115300">
    <property type="protein sequence ID" value="WBO65541.1"/>
    <property type="molecule type" value="Genomic_DNA"/>
</dbReference>
<reference evidence="1 2" key="1">
    <citation type="submission" date="2022-12" db="EMBL/GenBank/DDBJ databases">
        <authorList>
            <person name="Mo P."/>
        </authorList>
    </citation>
    <scope>NUCLEOTIDE SEQUENCE [LARGE SCALE GENOMIC DNA]</scope>
    <source>
        <strain evidence="1 2">HUAS 2-6</strain>
    </source>
</reference>